<dbReference type="AlphaFoldDB" id="D2VUS9"/>
<dbReference type="Proteomes" id="UP000006671">
    <property type="component" value="Unassembled WGS sequence"/>
</dbReference>
<dbReference type="KEGG" id="ngr:NAEGRDRAFT_72772"/>
<dbReference type="VEuPathDB" id="AmoebaDB:NAEGRDRAFT_72772"/>
<reference evidence="2 3" key="1">
    <citation type="journal article" date="2010" name="Cell">
        <title>The genome of Naegleria gruberi illuminates early eukaryotic versatility.</title>
        <authorList>
            <person name="Fritz-Laylin L.K."/>
            <person name="Prochnik S.E."/>
            <person name="Ginger M.L."/>
            <person name="Dacks J.B."/>
            <person name="Carpenter M.L."/>
            <person name="Field M.C."/>
            <person name="Kuo A."/>
            <person name="Paredez A."/>
            <person name="Chapman J."/>
            <person name="Pham J."/>
            <person name="Shu S."/>
            <person name="Neupane R."/>
            <person name="Cipriano M."/>
            <person name="Mancuso J."/>
            <person name="Tu H."/>
            <person name="Salamov A."/>
            <person name="Lindquist E."/>
            <person name="Shapiro H."/>
            <person name="Lucas S."/>
            <person name="Grigoriev I.V."/>
            <person name="Cande W.Z."/>
            <person name="Fulton C."/>
            <person name="Rokhsar D.S."/>
            <person name="Dawson S.C."/>
        </authorList>
    </citation>
    <scope>NUCLEOTIDE SEQUENCE [LARGE SCALE GENOMIC DNA]</scope>
    <source>
        <strain evidence="2 3">NEG-M</strain>
    </source>
</reference>
<dbReference type="RefSeq" id="XP_002672054.1">
    <property type="nucleotide sequence ID" value="XM_002672008.1"/>
</dbReference>
<feature type="region of interest" description="Disordered" evidence="1">
    <location>
        <begin position="336"/>
        <end position="370"/>
    </location>
</feature>
<accession>D2VUS9</accession>
<organism evidence="3">
    <name type="scientific">Naegleria gruberi</name>
    <name type="common">Amoeba</name>
    <dbReference type="NCBI Taxonomy" id="5762"/>
    <lineage>
        <taxon>Eukaryota</taxon>
        <taxon>Discoba</taxon>
        <taxon>Heterolobosea</taxon>
        <taxon>Tetramitia</taxon>
        <taxon>Eutetramitia</taxon>
        <taxon>Vahlkampfiidae</taxon>
        <taxon>Naegleria</taxon>
    </lineage>
</organism>
<feature type="compositionally biased region" description="Polar residues" evidence="1">
    <location>
        <begin position="425"/>
        <end position="436"/>
    </location>
</feature>
<gene>
    <name evidence="2" type="ORF">NAEGRDRAFT_72772</name>
</gene>
<feature type="compositionally biased region" description="Low complexity" evidence="1">
    <location>
        <begin position="337"/>
        <end position="351"/>
    </location>
</feature>
<evidence type="ECO:0000313" key="3">
    <source>
        <dbReference type="Proteomes" id="UP000006671"/>
    </source>
</evidence>
<sequence length="436" mass="51584">MTNQFTNWINSSQLNYVIKIIKWIFNFLNGLLNGVQWNFITYKQQKEEYRKIKEHNKSNIIDFGLDPRWQQISENTYKFNFDRQALDQIRQTFQNTNEKLSSISINQLIADIQHLSGKLNFSTTVQSQWKSSSNLLGNQKQRKLRQIKHDLYMAKRRNIFREKVYEQKYFILNGKKPPPNSSNSQDDLMIHVYKTQLDKERNQKKEFHIIQDFDFIDQYFKEILQDSIEIEYEQSVFTQKSMQDIEQENETLNQLIRSYFFDVKQRDEAMRRTNREIFKEHEDDPFLLAFPEFDSPSSRENPFYDSTATLSPATSFLPKLSTLSMKTEIDRERRRSLLLSSPSSLNNASSPTTPEDERQTSSNTNAPSLSSLDAIRIEQVKNIEHERVASLLSTLMMNDDRMKRNTSSYYIQQQSPLLSEEGFMNQDTNENYSEGN</sequence>
<dbReference type="InParanoid" id="D2VUS9"/>
<keyword evidence="3" id="KW-1185">Reference proteome</keyword>
<dbReference type="GeneID" id="8853510"/>
<evidence type="ECO:0000256" key="1">
    <source>
        <dbReference type="SAM" id="MobiDB-lite"/>
    </source>
</evidence>
<proteinExistence type="predicted"/>
<feature type="region of interest" description="Disordered" evidence="1">
    <location>
        <begin position="414"/>
        <end position="436"/>
    </location>
</feature>
<dbReference type="OMA" id="KEFHIIQ"/>
<protein>
    <submittedName>
        <fullName evidence="2">Predicted protein</fullName>
    </submittedName>
</protein>
<dbReference type="OrthoDB" id="10365376at2759"/>
<evidence type="ECO:0000313" key="2">
    <source>
        <dbReference type="EMBL" id="EFC39310.1"/>
    </source>
</evidence>
<name>D2VUS9_NAEGR</name>
<dbReference type="EMBL" id="GG738900">
    <property type="protein sequence ID" value="EFC39310.1"/>
    <property type="molecule type" value="Genomic_DNA"/>
</dbReference>
<feature type="compositionally biased region" description="Polar residues" evidence="1">
    <location>
        <begin position="360"/>
        <end position="370"/>
    </location>
</feature>